<accession>A0A6A6Y7P4</accession>
<dbReference type="AlphaFoldDB" id="A0A6A6Y7P4"/>
<evidence type="ECO:0000313" key="4">
    <source>
        <dbReference type="RefSeq" id="XP_033571169.1"/>
    </source>
</evidence>
<gene>
    <name evidence="2 4" type="ORF">BDZ99DRAFT_525797</name>
</gene>
<evidence type="ECO:0000256" key="1">
    <source>
        <dbReference type="SAM" id="MobiDB-lite"/>
    </source>
</evidence>
<dbReference type="EMBL" id="MU003714">
    <property type="protein sequence ID" value="KAF2804205.1"/>
    <property type="molecule type" value="Genomic_DNA"/>
</dbReference>
<reference evidence="4" key="2">
    <citation type="submission" date="2020-04" db="EMBL/GenBank/DDBJ databases">
        <authorList>
            <consortium name="NCBI Genome Project"/>
        </authorList>
    </citation>
    <scope>NUCLEOTIDE SEQUENCE</scope>
    <source>
        <strain evidence="4">CBS 304.34</strain>
    </source>
</reference>
<evidence type="ECO:0000313" key="2">
    <source>
        <dbReference type="EMBL" id="KAF2804205.1"/>
    </source>
</evidence>
<reference evidence="4" key="3">
    <citation type="submission" date="2025-04" db="UniProtKB">
        <authorList>
            <consortium name="RefSeq"/>
        </authorList>
    </citation>
    <scope>IDENTIFICATION</scope>
    <source>
        <strain evidence="4">CBS 304.34</strain>
    </source>
</reference>
<dbReference type="OrthoDB" id="10594301at2759"/>
<sequence>MRRLSSPHLQEVFHRANVDDDFSPPNQLSDTSPPAHPALPYTSSILTALPQTPAGLGQAYWPSGNEDFRVRHFRRGSQEDLSSRFYVADLIKSRKRSTRMTRFTARPQILVFIVNDKNIDVYRRIKKSCDGRCADMPQ</sequence>
<proteinExistence type="predicted"/>
<name>A0A6A6Y7P4_9PEZI</name>
<evidence type="ECO:0000313" key="3">
    <source>
        <dbReference type="Proteomes" id="UP000504636"/>
    </source>
</evidence>
<protein>
    <submittedName>
        <fullName evidence="2 4">Uncharacterized protein</fullName>
    </submittedName>
</protein>
<dbReference type="Proteomes" id="UP000504636">
    <property type="component" value="Unplaced"/>
</dbReference>
<keyword evidence="3" id="KW-1185">Reference proteome</keyword>
<reference evidence="2 4" key="1">
    <citation type="journal article" date="2020" name="Stud. Mycol.">
        <title>101 Dothideomycetes genomes: a test case for predicting lifestyles and emergence of pathogens.</title>
        <authorList>
            <person name="Haridas S."/>
            <person name="Albert R."/>
            <person name="Binder M."/>
            <person name="Bloem J."/>
            <person name="Labutti K."/>
            <person name="Salamov A."/>
            <person name="Andreopoulos B."/>
            <person name="Baker S."/>
            <person name="Barry K."/>
            <person name="Bills G."/>
            <person name="Bluhm B."/>
            <person name="Cannon C."/>
            <person name="Castanera R."/>
            <person name="Culley D."/>
            <person name="Daum C."/>
            <person name="Ezra D."/>
            <person name="Gonzalez J."/>
            <person name="Henrissat B."/>
            <person name="Kuo A."/>
            <person name="Liang C."/>
            <person name="Lipzen A."/>
            <person name="Lutzoni F."/>
            <person name="Magnuson J."/>
            <person name="Mondo S."/>
            <person name="Nolan M."/>
            <person name="Ohm R."/>
            <person name="Pangilinan J."/>
            <person name="Park H.-J."/>
            <person name="Ramirez L."/>
            <person name="Alfaro M."/>
            <person name="Sun H."/>
            <person name="Tritt A."/>
            <person name="Yoshinaga Y."/>
            <person name="Zwiers L.-H."/>
            <person name="Turgeon B."/>
            <person name="Goodwin S."/>
            <person name="Spatafora J."/>
            <person name="Crous P."/>
            <person name="Grigoriev I."/>
        </authorList>
    </citation>
    <scope>NUCLEOTIDE SEQUENCE</scope>
    <source>
        <strain evidence="2 4">CBS 304.34</strain>
    </source>
</reference>
<feature type="region of interest" description="Disordered" evidence="1">
    <location>
        <begin position="15"/>
        <end position="41"/>
    </location>
</feature>
<organism evidence="2">
    <name type="scientific">Mytilinidion resinicola</name>
    <dbReference type="NCBI Taxonomy" id="574789"/>
    <lineage>
        <taxon>Eukaryota</taxon>
        <taxon>Fungi</taxon>
        <taxon>Dikarya</taxon>
        <taxon>Ascomycota</taxon>
        <taxon>Pezizomycotina</taxon>
        <taxon>Dothideomycetes</taxon>
        <taxon>Pleosporomycetidae</taxon>
        <taxon>Mytilinidiales</taxon>
        <taxon>Mytilinidiaceae</taxon>
        <taxon>Mytilinidion</taxon>
    </lineage>
</organism>
<dbReference type="GeneID" id="54466935"/>
<dbReference type="RefSeq" id="XP_033571169.1">
    <property type="nucleotide sequence ID" value="XM_033726042.1"/>
</dbReference>